<dbReference type="PANTHER" id="PTHR12622">
    <property type="entry name" value="DELTEX-RELATED"/>
    <property type="match status" value="1"/>
</dbReference>
<keyword evidence="4 5" id="KW-0479">Metal-binding</keyword>
<dbReference type="Pfam" id="PF18102">
    <property type="entry name" value="DTC"/>
    <property type="match status" value="1"/>
</dbReference>
<dbReference type="GO" id="GO:0016567">
    <property type="term" value="P:protein ubiquitination"/>
    <property type="evidence" value="ECO:0007669"/>
    <property type="project" value="UniProtKB-UniRule"/>
</dbReference>
<keyword evidence="8" id="KW-1185">Reference proteome</keyword>
<comment type="pathway">
    <text evidence="2 5">Protein modification; protein ubiquitination.</text>
</comment>
<dbReference type="GO" id="GO:0005737">
    <property type="term" value="C:cytoplasm"/>
    <property type="evidence" value="ECO:0007669"/>
    <property type="project" value="UniProtKB-SubCell"/>
</dbReference>
<dbReference type="Proteomes" id="UP001152622">
    <property type="component" value="Chromosome 2"/>
</dbReference>
<dbReference type="GO" id="GO:0007219">
    <property type="term" value="P:Notch signaling pathway"/>
    <property type="evidence" value="ECO:0007669"/>
    <property type="project" value="InterPro"/>
</dbReference>
<dbReference type="InterPro" id="IPR039399">
    <property type="entry name" value="Deltex_C_sf"/>
</dbReference>
<evidence type="ECO:0000256" key="4">
    <source>
        <dbReference type="ARBA" id="ARBA00022723"/>
    </source>
</evidence>
<dbReference type="EC" id="2.3.2.27" evidence="5"/>
<sequence length="168" mass="18580">MGTIHHKEKWDCNQYLNGKGPPAREETSYGGGMAEAIKKEVGIVGDQPDGEMKWTSLPRSLPSHLHCGTIEIEYSFKNGIQTEKHPKPGKPFTGLRATAYLPDDLEGNELLTLLKRAFDQRLTFTVASGSGGLEAVTWSDIPHCTGFNNLDPHYQKMVKQVLKSKGID</sequence>
<feature type="domain" description="Deltex C-terminal" evidence="6">
    <location>
        <begin position="45"/>
        <end position="167"/>
    </location>
</feature>
<comment type="subcellular location">
    <subcellularLocation>
        <location evidence="5">Cytoplasm</location>
    </subcellularLocation>
</comment>
<dbReference type="AlphaFoldDB" id="A0A9Q1G8P4"/>
<comment type="catalytic activity">
    <reaction evidence="1 5">
        <text>S-ubiquitinyl-[E2 ubiquitin-conjugating enzyme]-L-cysteine + [acceptor protein]-L-lysine = [E2 ubiquitin-conjugating enzyme]-L-cysteine + N(6)-ubiquitinyl-[acceptor protein]-L-lysine.</text>
        <dbReference type="EC" id="2.3.2.27"/>
    </reaction>
</comment>
<evidence type="ECO:0000259" key="6">
    <source>
        <dbReference type="Pfam" id="PF18102"/>
    </source>
</evidence>
<keyword evidence="3 5" id="KW-0808">Transferase</keyword>
<keyword evidence="5" id="KW-0862">Zinc</keyword>
<dbReference type="Gene3D" id="3.30.390.130">
    <property type="match status" value="1"/>
</dbReference>
<comment type="similarity">
    <text evidence="5">Belongs to the Deltex family.</text>
</comment>
<evidence type="ECO:0000256" key="2">
    <source>
        <dbReference type="ARBA" id="ARBA00004906"/>
    </source>
</evidence>
<protein>
    <recommendedName>
        <fullName evidence="5">E3 ubiquitin-protein ligase</fullName>
        <ecNumber evidence="5">2.3.2.27</ecNumber>
    </recommendedName>
</protein>
<dbReference type="GO" id="GO:0061630">
    <property type="term" value="F:ubiquitin protein ligase activity"/>
    <property type="evidence" value="ECO:0007669"/>
    <property type="project" value="UniProtKB-UniRule"/>
</dbReference>
<reference evidence="7" key="1">
    <citation type="journal article" date="2023" name="Science">
        <title>Genome structures resolve the early diversification of teleost fishes.</title>
        <authorList>
            <person name="Parey E."/>
            <person name="Louis A."/>
            <person name="Montfort J."/>
            <person name="Bouchez O."/>
            <person name="Roques C."/>
            <person name="Iampietro C."/>
            <person name="Lluch J."/>
            <person name="Castinel A."/>
            <person name="Donnadieu C."/>
            <person name="Desvignes T."/>
            <person name="Floi Bucao C."/>
            <person name="Jouanno E."/>
            <person name="Wen M."/>
            <person name="Mejri S."/>
            <person name="Dirks R."/>
            <person name="Jansen H."/>
            <person name="Henkel C."/>
            <person name="Chen W.J."/>
            <person name="Zahm M."/>
            <person name="Cabau C."/>
            <person name="Klopp C."/>
            <person name="Thompson A.W."/>
            <person name="Robinson-Rechavi M."/>
            <person name="Braasch I."/>
            <person name="Lecointre G."/>
            <person name="Bobe J."/>
            <person name="Postlethwait J.H."/>
            <person name="Berthelot C."/>
            <person name="Roest Crollius H."/>
            <person name="Guiguen Y."/>
        </authorList>
    </citation>
    <scope>NUCLEOTIDE SEQUENCE</scope>
    <source>
        <strain evidence="7">WJC10195</strain>
    </source>
</reference>
<dbReference type="OrthoDB" id="527344at2759"/>
<dbReference type="InterPro" id="IPR039398">
    <property type="entry name" value="Deltex_fam"/>
</dbReference>
<dbReference type="GO" id="GO:0008270">
    <property type="term" value="F:zinc ion binding"/>
    <property type="evidence" value="ECO:0007669"/>
    <property type="project" value="UniProtKB-KW"/>
</dbReference>
<evidence type="ECO:0000256" key="3">
    <source>
        <dbReference type="ARBA" id="ARBA00022679"/>
    </source>
</evidence>
<keyword evidence="5" id="KW-0863">Zinc-finger</keyword>
<evidence type="ECO:0000256" key="5">
    <source>
        <dbReference type="RuleBase" id="RU367105"/>
    </source>
</evidence>
<organism evidence="7 8">
    <name type="scientific">Synaphobranchus kaupii</name>
    <name type="common">Kaup's arrowtooth eel</name>
    <dbReference type="NCBI Taxonomy" id="118154"/>
    <lineage>
        <taxon>Eukaryota</taxon>
        <taxon>Metazoa</taxon>
        <taxon>Chordata</taxon>
        <taxon>Craniata</taxon>
        <taxon>Vertebrata</taxon>
        <taxon>Euteleostomi</taxon>
        <taxon>Actinopterygii</taxon>
        <taxon>Neopterygii</taxon>
        <taxon>Teleostei</taxon>
        <taxon>Anguilliformes</taxon>
        <taxon>Synaphobranchidae</taxon>
        <taxon>Synaphobranchus</taxon>
    </lineage>
</organism>
<keyword evidence="5" id="KW-0963">Cytoplasm</keyword>
<dbReference type="EMBL" id="JAINUF010000002">
    <property type="protein sequence ID" value="KAJ8376944.1"/>
    <property type="molecule type" value="Genomic_DNA"/>
</dbReference>
<comment type="caution">
    <text evidence="7">The sequence shown here is derived from an EMBL/GenBank/DDBJ whole genome shotgun (WGS) entry which is preliminary data.</text>
</comment>
<proteinExistence type="inferred from homology"/>
<evidence type="ECO:0000313" key="8">
    <source>
        <dbReference type="Proteomes" id="UP001152622"/>
    </source>
</evidence>
<gene>
    <name evidence="7" type="ORF">SKAU_G00075240</name>
</gene>
<accession>A0A9Q1G8P4</accession>
<evidence type="ECO:0000256" key="1">
    <source>
        <dbReference type="ARBA" id="ARBA00000900"/>
    </source>
</evidence>
<dbReference type="InterPro" id="IPR039396">
    <property type="entry name" value="Deltex_C"/>
</dbReference>
<name>A0A9Q1G8P4_SYNKA</name>
<evidence type="ECO:0000313" key="7">
    <source>
        <dbReference type="EMBL" id="KAJ8376944.1"/>
    </source>
</evidence>